<dbReference type="InParanoid" id="K3XTL3"/>
<reference evidence="1" key="2">
    <citation type="submission" date="2018-08" db="UniProtKB">
        <authorList>
            <consortium name="EnsemblPlants"/>
        </authorList>
    </citation>
    <scope>IDENTIFICATION</scope>
    <source>
        <strain evidence="1">Yugu1</strain>
    </source>
</reference>
<evidence type="ECO:0000313" key="1">
    <source>
        <dbReference type="EnsemblPlants" id="KQL05718"/>
    </source>
</evidence>
<dbReference type="HOGENOM" id="CLU_3400105_0_0_1"/>
<dbReference type="EnsemblPlants" id="KQL05718">
    <property type="protein sequence ID" value="KQL05718"/>
    <property type="gene ID" value="SETIT_005270mg"/>
</dbReference>
<keyword evidence="2" id="KW-1185">Reference proteome</keyword>
<proteinExistence type="predicted"/>
<name>K3XTL3_SETIT</name>
<accession>K3XTL3</accession>
<organism evidence="1 2">
    <name type="scientific">Setaria italica</name>
    <name type="common">Foxtail millet</name>
    <name type="synonym">Panicum italicum</name>
    <dbReference type="NCBI Taxonomy" id="4555"/>
    <lineage>
        <taxon>Eukaryota</taxon>
        <taxon>Viridiplantae</taxon>
        <taxon>Streptophyta</taxon>
        <taxon>Embryophyta</taxon>
        <taxon>Tracheophyta</taxon>
        <taxon>Spermatophyta</taxon>
        <taxon>Magnoliopsida</taxon>
        <taxon>Liliopsida</taxon>
        <taxon>Poales</taxon>
        <taxon>Poaceae</taxon>
        <taxon>PACMAD clade</taxon>
        <taxon>Panicoideae</taxon>
        <taxon>Panicodae</taxon>
        <taxon>Paniceae</taxon>
        <taxon>Cenchrinae</taxon>
        <taxon>Setaria</taxon>
    </lineage>
</organism>
<protein>
    <submittedName>
        <fullName evidence="1">Uncharacterized protein</fullName>
    </submittedName>
</protein>
<sequence>MTKEEVMMHQRTRACFANINWKGYKSYNFLR</sequence>
<dbReference type="Proteomes" id="UP000004995">
    <property type="component" value="Unassembled WGS sequence"/>
</dbReference>
<dbReference type="Gramene" id="KQL05718">
    <property type="protein sequence ID" value="KQL05718"/>
    <property type="gene ID" value="SETIT_005270mg"/>
</dbReference>
<evidence type="ECO:0000313" key="2">
    <source>
        <dbReference type="Proteomes" id="UP000004995"/>
    </source>
</evidence>
<dbReference type="AlphaFoldDB" id="K3XTL3"/>
<reference evidence="2" key="1">
    <citation type="journal article" date="2012" name="Nat. Biotechnol.">
        <title>Reference genome sequence of the model plant Setaria.</title>
        <authorList>
            <person name="Bennetzen J.L."/>
            <person name="Schmutz J."/>
            <person name="Wang H."/>
            <person name="Percifield R."/>
            <person name="Hawkins J."/>
            <person name="Pontaroli A.C."/>
            <person name="Estep M."/>
            <person name="Feng L."/>
            <person name="Vaughn J.N."/>
            <person name="Grimwood J."/>
            <person name="Jenkins J."/>
            <person name="Barry K."/>
            <person name="Lindquist E."/>
            <person name="Hellsten U."/>
            <person name="Deshpande S."/>
            <person name="Wang X."/>
            <person name="Wu X."/>
            <person name="Mitros T."/>
            <person name="Triplett J."/>
            <person name="Yang X."/>
            <person name="Ye C.Y."/>
            <person name="Mauro-Herrera M."/>
            <person name="Wang L."/>
            <person name="Li P."/>
            <person name="Sharma M."/>
            <person name="Sharma R."/>
            <person name="Ronald P.C."/>
            <person name="Panaud O."/>
            <person name="Kellogg E.A."/>
            <person name="Brutnell T.P."/>
            <person name="Doust A.N."/>
            <person name="Tuskan G.A."/>
            <person name="Rokhsar D."/>
            <person name="Devos K.M."/>
        </authorList>
    </citation>
    <scope>NUCLEOTIDE SEQUENCE [LARGE SCALE GENOMIC DNA]</scope>
    <source>
        <strain evidence="2">cv. Yugu1</strain>
    </source>
</reference>
<dbReference type="EMBL" id="AGNK02003157">
    <property type="status" value="NOT_ANNOTATED_CDS"/>
    <property type="molecule type" value="Genomic_DNA"/>
</dbReference>